<accession>A0A1I7X180</accession>
<organism evidence="2 3">
    <name type="scientific">Heterorhabditis bacteriophora</name>
    <name type="common">Entomopathogenic nematode worm</name>
    <dbReference type="NCBI Taxonomy" id="37862"/>
    <lineage>
        <taxon>Eukaryota</taxon>
        <taxon>Metazoa</taxon>
        <taxon>Ecdysozoa</taxon>
        <taxon>Nematoda</taxon>
        <taxon>Chromadorea</taxon>
        <taxon>Rhabditida</taxon>
        <taxon>Rhabditina</taxon>
        <taxon>Rhabditomorpha</taxon>
        <taxon>Strongyloidea</taxon>
        <taxon>Heterorhabditidae</taxon>
        <taxon>Heterorhabditis</taxon>
    </lineage>
</organism>
<keyword evidence="2" id="KW-1185">Reference proteome</keyword>
<name>A0A1I7X180_HETBA</name>
<evidence type="ECO:0000313" key="3">
    <source>
        <dbReference type="WBParaSite" id="Hba_11205"/>
    </source>
</evidence>
<reference evidence="3" key="1">
    <citation type="submission" date="2016-11" db="UniProtKB">
        <authorList>
            <consortium name="WormBaseParasite"/>
        </authorList>
    </citation>
    <scope>IDENTIFICATION</scope>
</reference>
<dbReference type="Proteomes" id="UP000095283">
    <property type="component" value="Unplaced"/>
</dbReference>
<feature type="transmembrane region" description="Helical" evidence="1">
    <location>
        <begin position="226"/>
        <end position="243"/>
    </location>
</feature>
<feature type="transmembrane region" description="Helical" evidence="1">
    <location>
        <begin position="98"/>
        <end position="123"/>
    </location>
</feature>
<evidence type="ECO:0000313" key="2">
    <source>
        <dbReference type="Proteomes" id="UP000095283"/>
    </source>
</evidence>
<dbReference type="AlphaFoldDB" id="A0A1I7X180"/>
<protein>
    <submittedName>
        <fullName evidence="3">Uncharacterized protein</fullName>
    </submittedName>
</protein>
<sequence length="251" mass="29335">MLRRRSLGMTSAPSGRESCSKVLEKFRSPLVRSCSENSMSANRIDREELLDPLRLKYVDKIATSLSTELCDHEAIIQRLLSKPFIIPISGYSCKDLRFYLCLYILPFIFIIFRVTKIYVLFYIHYLFQYQDVEISILKLYPFFGGSRVNNWDKEIKKWLGARVNALPMDSGSKQEITNKLSKNANLLYKSCIKWIVGKRYYFSLVNFVNPGLLGTASEFKKRFENIILRYIDHILIILGYNYLNVMIKMTV</sequence>
<dbReference type="WBParaSite" id="Hba_11205">
    <property type="protein sequence ID" value="Hba_11205"/>
    <property type="gene ID" value="Hba_11205"/>
</dbReference>
<proteinExistence type="predicted"/>
<evidence type="ECO:0000256" key="1">
    <source>
        <dbReference type="SAM" id="Phobius"/>
    </source>
</evidence>
<keyword evidence="1" id="KW-0472">Membrane</keyword>
<keyword evidence="1" id="KW-0812">Transmembrane</keyword>
<keyword evidence="1" id="KW-1133">Transmembrane helix</keyword>